<dbReference type="Proteomes" id="UP001529491">
    <property type="component" value="Chromosome"/>
</dbReference>
<feature type="transmembrane region" description="Helical" evidence="1">
    <location>
        <begin position="164"/>
        <end position="185"/>
    </location>
</feature>
<sequence>MKYFTPLMLFIVGWLVIMLTDSLSQIGLFNGLLQLVLFTFVVCIPTWRTGRMSYVDIGWPWGLTLVGLLTWYFAEGNSIRVAVVSIAYIFAGSRMGLSALNMWRCGHLDTELPRYTYQQRRWQKAGKTNTALAMQVEAIIQGLANASFLALPAFIIATNTASSISIFEIIGIVIWFGAFAMETIADVQKVTFLREMQRLNLKNKVCNVGLWRYSRHPNYFAEWMVWNGLVIAAIPSWITLYQQESFVLWLLLGVSILLTSRLMYTT</sequence>
<dbReference type="PANTHER" id="PTHR32251:SF17">
    <property type="entry name" value="STEROID 5-ALPHA REDUCTASE C-TERMINAL DOMAIN-CONTAINING PROTEIN"/>
    <property type="match status" value="1"/>
</dbReference>
<proteinExistence type="predicted"/>
<feature type="transmembrane region" description="Helical" evidence="1">
    <location>
        <begin position="79"/>
        <end position="97"/>
    </location>
</feature>
<dbReference type="InterPro" id="IPR010721">
    <property type="entry name" value="UstE-like"/>
</dbReference>
<reference evidence="2 3" key="1">
    <citation type="submission" date="2023-10" db="EMBL/GenBank/DDBJ databases">
        <title>Complete genome sequence of Shewanella sp. DAU334.</title>
        <authorList>
            <person name="Lee Y.-S."/>
            <person name="Jeong H.-R."/>
            <person name="Hwang E.-J."/>
            <person name="Choi Y.-L."/>
            <person name="Kim G.-D."/>
        </authorList>
    </citation>
    <scope>NUCLEOTIDE SEQUENCE [LARGE SCALE GENOMIC DNA]</scope>
    <source>
        <strain evidence="2 3">DAU334</strain>
    </source>
</reference>
<gene>
    <name evidence="2" type="ORF">RGE70_09260</name>
</gene>
<evidence type="ECO:0000256" key="1">
    <source>
        <dbReference type="SAM" id="Phobius"/>
    </source>
</evidence>
<keyword evidence="1" id="KW-1133">Transmembrane helix</keyword>
<feature type="transmembrane region" description="Helical" evidence="1">
    <location>
        <begin position="54"/>
        <end position="73"/>
    </location>
</feature>
<protein>
    <submittedName>
        <fullName evidence="2">DUF1295 domain-containing protein</fullName>
    </submittedName>
</protein>
<accession>A0ABZ0K2Y5</accession>
<dbReference type="PROSITE" id="PS50244">
    <property type="entry name" value="S5A_REDUCTASE"/>
    <property type="match status" value="1"/>
</dbReference>
<evidence type="ECO:0000313" key="2">
    <source>
        <dbReference type="EMBL" id="WOT06904.1"/>
    </source>
</evidence>
<dbReference type="Pfam" id="PF06966">
    <property type="entry name" value="DUF1295"/>
    <property type="match status" value="1"/>
</dbReference>
<keyword evidence="3" id="KW-1185">Reference proteome</keyword>
<feature type="transmembrane region" description="Helical" evidence="1">
    <location>
        <begin position="138"/>
        <end position="158"/>
    </location>
</feature>
<evidence type="ECO:0000313" key="3">
    <source>
        <dbReference type="Proteomes" id="UP001529491"/>
    </source>
</evidence>
<dbReference type="RefSeq" id="WP_310471176.1">
    <property type="nucleotide sequence ID" value="NZ_CP136522.1"/>
</dbReference>
<feature type="transmembrane region" description="Helical" evidence="1">
    <location>
        <begin position="246"/>
        <end position="264"/>
    </location>
</feature>
<dbReference type="EMBL" id="CP136522">
    <property type="protein sequence ID" value="WOT06904.1"/>
    <property type="molecule type" value="Genomic_DNA"/>
</dbReference>
<dbReference type="PANTHER" id="PTHR32251">
    <property type="entry name" value="3-OXO-5-ALPHA-STEROID 4-DEHYDROGENASE"/>
    <property type="match status" value="1"/>
</dbReference>
<feature type="transmembrane region" description="Helical" evidence="1">
    <location>
        <begin position="220"/>
        <end position="240"/>
    </location>
</feature>
<feature type="transmembrane region" description="Helical" evidence="1">
    <location>
        <begin position="7"/>
        <end position="23"/>
    </location>
</feature>
<organism evidence="2 3">
    <name type="scientific">Shewanella youngdeokensis</name>
    <dbReference type="NCBI Taxonomy" id="2999068"/>
    <lineage>
        <taxon>Bacteria</taxon>
        <taxon>Pseudomonadati</taxon>
        <taxon>Pseudomonadota</taxon>
        <taxon>Gammaproteobacteria</taxon>
        <taxon>Alteromonadales</taxon>
        <taxon>Shewanellaceae</taxon>
        <taxon>Shewanella</taxon>
    </lineage>
</organism>
<keyword evidence="1" id="KW-0472">Membrane</keyword>
<name>A0ABZ0K2Y5_9GAMM</name>
<keyword evidence="1" id="KW-0812">Transmembrane</keyword>
<dbReference type="Gene3D" id="1.20.120.1630">
    <property type="match status" value="1"/>
</dbReference>